<dbReference type="PROSITE" id="PS50943">
    <property type="entry name" value="HTH_CROC1"/>
    <property type="match status" value="1"/>
</dbReference>
<name>L0A3F5_DEIPD</name>
<dbReference type="AlphaFoldDB" id="L0A3F5"/>
<organism evidence="2 3">
    <name type="scientific">Deinococcus peraridilitoris (strain DSM 19664 / LMG 22246 / CIP 109416 / KR-200)</name>
    <dbReference type="NCBI Taxonomy" id="937777"/>
    <lineage>
        <taxon>Bacteria</taxon>
        <taxon>Thermotogati</taxon>
        <taxon>Deinococcota</taxon>
        <taxon>Deinococci</taxon>
        <taxon>Deinococcales</taxon>
        <taxon>Deinococcaceae</taxon>
        <taxon>Deinococcus</taxon>
    </lineage>
</organism>
<evidence type="ECO:0000313" key="3">
    <source>
        <dbReference type="Proteomes" id="UP000010467"/>
    </source>
</evidence>
<protein>
    <submittedName>
        <fullName evidence="2">Helix-turn-helix protein</fullName>
    </submittedName>
</protein>
<dbReference type="Gene3D" id="1.10.260.40">
    <property type="entry name" value="lambda repressor-like DNA-binding domains"/>
    <property type="match status" value="1"/>
</dbReference>
<sequence>MESGIWRPAYQPPILASAVFMTTKLEPREWLREVRQDRNMRQEDIEAKTAELGAKISQSHLSKIERGHATFSSLGPERMDALRRALRISPEEWAANTGLKIVSPEDVSPASTKLDVTAPPPLEVTDSLREAIERFAKPGSRYADMGEDRWLRLLTNIDHRVEPETPEEWLEVYIDLSKHINPK</sequence>
<gene>
    <name evidence="2" type="ordered locus">Deipe_2044</name>
</gene>
<evidence type="ECO:0000313" key="2">
    <source>
        <dbReference type="EMBL" id="AFZ67540.1"/>
    </source>
</evidence>
<dbReference type="GO" id="GO:0003677">
    <property type="term" value="F:DNA binding"/>
    <property type="evidence" value="ECO:0007669"/>
    <property type="project" value="InterPro"/>
</dbReference>
<feature type="domain" description="HTH cro/C1-type" evidence="1">
    <location>
        <begin position="31"/>
        <end position="93"/>
    </location>
</feature>
<dbReference type="HOGENOM" id="CLU_1472904_0_0_0"/>
<evidence type="ECO:0000259" key="1">
    <source>
        <dbReference type="PROSITE" id="PS50943"/>
    </source>
</evidence>
<dbReference type="KEGG" id="dpd:Deipe_2044"/>
<dbReference type="SMART" id="SM00530">
    <property type="entry name" value="HTH_XRE"/>
    <property type="match status" value="1"/>
</dbReference>
<dbReference type="InterPro" id="IPR010982">
    <property type="entry name" value="Lambda_DNA-bd_dom_sf"/>
</dbReference>
<dbReference type="STRING" id="937777.Deipe_2044"/>
<dbReference type="Pfam" id="PF01381">
    <property type="entry name" value="HTH_3"/>
    <property type="match status" value="1"/>
</dbReference>
<dbReference type="CDD" id="cd00093">
    <property type="entry name" value="HTH_XRE"/>
    <property type="match status" value="1"/>
</dbReference>
<dbReference type="InterPro" id="IPR001387">
    <property type="entry name" value="Cro/C1-type_HTH"/>
</dbReference>
<accession>L0A3F5</accession>
<dbReference type="PATRIC" id="fig|937777.3.peg.2054"/>
<dbReference type="EMBL" id="CP003382">
    <property type="protein sequence ID" value="AFZ67540.1"/>
    <property type="molecule type" value="Genomic_DNA"/>
</dbReference>
<proteinExistence type="predicted"/>
<reference evidence="3" key="1">
    <citation type="submission" date="2012-03" db="EMBL/GenBank/DDBJ databases">
        <title>Complete sequence of chromosome of Deinococcus peraridilitoris DSM 19664.</title>
        <authorList>
            <person name="Lucas S."/>
            <person name="Copeland A."/>
            <person name="Lapidus A."/>
            <person name="Glavina del Rio T."/>
            <person name="Dalin E."/>
            <person name="Tice H."/>
            <person name="Bruce D."/>
            <person name="Goodwin L."/>
            <person name="Pitluck S."/>
            <person name="Peters L."/>
            <person name="Mikhailova N."/>
            <person name="Lu M."/>
            <person name="Kyrpides N."/>
            <person name="Mavromatis K."/>
            <person name="Ivanova N."/>
            <person name="Brettin T."/>
            <person name="Detter J.C."/>
            <person name="Han C."/>
            <person name="Larimer F."/>
            <person name="Land M."/>
            <person name="Hauser L."/>
            <person name="Markowitz V."/>
            <person name="Cheng J.-F."/>
            <person name="Hugenholtz P."/>
            <person name="Woyke T."/>
            <person name="Wu D."/>
            <person name="Pukall R."/>
            <person name="Steenblock K."/>
            <person name="Brambilla E."/>
            <person name="Klenk H.-P."/>
            <person name="Eisen J.A."/>
        </authorList>
    </citation>
    <scope>NUCLEOTIDE SEQUENCE [LARGE SCALE GENOMIC DNA]</scope>
    <source>
        <strain evidence="3">DSM 19664 / LMG 22246 / CIP 109416 / KR-200</strain>
    </source>
</reference>
<dbReference type="SUPFAM" id="SSF47413">
    <property type="entry name" value="lambda repressor-like DNA-binding domains"/>
    <property type="match status" value="1"/>
</dbReference>
<keyword evidence="3" id="KW-1185">Reference proteome</keyword>
<dbReference type="Proteomes" id="UP000010467">
    <property type="component" value="Chromosome"/>
</dbReference>